<dbReference type="AlphaFoldDB" id="A0A9W3JUN1"/>
<protein>
    <submittedName>
        <fullName evidence="1">Uncharacterized protein</fullName>
    </submittedName>
</protein>
<name>A0A9W3JUN1_BACTU</name>
<dbReference type="EMBL" id="CP003764">
    <property type="protein sequence ID" value="AFQ29898.1"/>
    <property type="molecule type" value="Genomic_DNA"/>
</dbReference>
<organism evidence="1 2">
    <name type="scientific">Bacillus thuringiensis HD-789</name>
    <dbReference type="NCBI Taxonomy" id="1217737"/>
    <lineage>
        <taxon>Bacteria</taxon>
        <taxon>Bacillati</taxon>
        <taxon>Bacillota</taxon>
        <taxon>Bacilli</taxon>
        <taxon>Bacillales</taxon>
        <taxon>Bacillaceae</taxon>
        <taxon>Bacillus</taxon>
        <taxon>Bacillus cereus group</taxon>
    </lineage>
</organism>
<dbReference type="KEGG" id="btn:BTF1_28987"/>
<accession>A0A9W3JUN1</accession>
<dbReference type="Proteomes" id="UP000005257">
    <property type="component" value="Plasmid pBTHD789-1"/>
</dbReference>
<evidence type="ECO:0000313" key="1">
    <source>
        <dbReference type="EMBL" id="AFQ29898.1"/>
    </source>
</evidence>
<keyword evidence="1" id="KW-0614">Plasmid</keyword>
<dbReference type="RefSeq" id="WP_014905369.1">
    <property type="nucleotide sequence ID" value="NC_018516.1"/>
</dbReference>
<gene>
    <name evidence="1" type="ORF">BTF1_28987</name>
</gene>
<proteinExistence type="predicted"/>
<sequence length="220" mass="25171">MDKQVITEELHVVEEDLIKVKLGLNKVDKYVEKLEDIQEYVGMLVEYLNCSLPKGTISAKDDTEEDYQELFLLTIITIDRGLQDLLDEIVETVEGKEDIKNLLVKSTIGIRKIMYKHSDLKSVKYALSHTLGSLKAVSFDTVTYEEILLNLLKLTDREYQYSAIQYETVEEEIFSTLDTLNTSLKGHVEGKLDGENKEHLDYGLGFIREVSLFLQAVLSK</sequence>
<evidence type="ECO:0000313" key="2">
    <source>
        <dbReference type="Proteomes" id="UP000005257"/>
    </source>
</evidence>
<geneLocation type="plasmid" evidence="1 2">
    <name>pBTHD789-1</name>
</geneLocation>
<reference evidence="1 2" key="1">
    <citation type="journal article" date="2013" name="Genome Announc.">
        <title>Complete Genome Sequence of Bacillus thuringiensis Serovar Israelensis Strain HD-789.</title>
        <authorList>
            <person name="Doggett N.A."/>
            <person name="Stubben C.J."/>
            <person name="Chertkov O."/>
            <person name="Bruce D.C."/>
            <person name="Detter J.C."/>
            <person name="Johnson S.L."/>
            <person name="Han C.S."/>
        </authorList>
    </citation>
    <scope>NUCLEOTIDE SEQUENCE [LARGE SCALE GENOMIC DNA]</scope>
    <source>
        <strain evidence="1 2">HD-789</strain>
    </source>
</reference>